<protein>
    <submittedName>
        <fullName evidence="7">Colanic acid exporter</fullName>
    </submittedName>
</protein>
<feature type="transmembrane region" description="Helical" evidence="6">
    <location>
        <begin position="53"/>
        <end position="74"/>
    </location>
</feature>
<evidence type="ECO:0000256" key="2">
    <source>
        <dbReference type="ARBA" id="ARBA00022475"/>
    </source>
</evidence>
<evidence type="ECO:0000313" key="7">
    <source>
        <dbReference type="EMBL" id="TEB06591.1"/>
    </source>
</evidence>
<dbReference type="Pfam" id="PF13440">
    <property type="entry name" value="Polysacc_synt_3"/>
    <property type="match status" value="1"/>
</dbReference>
<feature type="transmembrane region" description="Helical" evidence="6">
    <location>
        <begin position="349"/>
        <end position="369"/>
    </location>
</feature>
<feature type="transmembrane region" description="Helical" evidence="6">
    <location>
        <begin position="404"/>
        <end position="423"/>
    </location>
</feature>
<feature type="transmembrane region" description="Helical" evidence="6">
    <location>
        <begin position="228"/>
        <end position="250"/>
    </location>
</feature>
<feature type="transmembrane region" description="Helical" evidence="6">
    <location>
        <begin position="435"/>
        <end position="451"/>
    </location>
</feature>
<gene>
    <name evidence="7" type="ORF">Psch_00123</name>
</gene>
<evidence type="ECO:0000256" key="5">
    <source>
        <dbReference type="ARBA" id="ARBA00023136"/>
    </source>
</evidence>
<keyword evidence="5 6" id="KW-0472">Membrane</keyword>
<dbReference type="GO" id="GO:0005886">
    <property type="term" value="C:plasma membrane"/>
    <property type="evidence" value="ECO:0007669"/>
    <property type="project" value="UniProtKB-SubCell"/>
</dbReference>
<dbReference type="RefSeq" id="WP_134216953.1">
    <property type="nucleotide sequence ID" value="NZ_QFGA01000001.1"/>
</dbReference>
<evidence type="ECO:0000256" key="1">
    <source>
        <dbReference type="ARBA" id="ARBA00004651"/>
    </source>
</evidence>
<keyword evidence="3 6" id="KW-0812">Transmembrane</keyword>
<evidence type="ECO:0000256" key="6">
    <source>
        <dbReference type="SAM" id="Phobius"/>
    </source>
</evidence>
<evidence type="ECO:0000256" key="4">
    <source>
        <dbReference type="ARBA" id="ARBA00022989"/>
    </source>
</evidence>
<dbReference type="EMBL" id="QFGA01000001">
    <property type="protein sequence ID" value="TEB06591.1"/>
    <property type="molecule type" value="Genomic_DNA"/>
</dbReference>
<evidence type="ECO:0000313" key="8">
    <source>
        <dbReference type="Proteomes" id="UP000298324"/>
    </source>
</evidence>
<dbReference type="InterPro" id="IPR044550">
    <property type="entry name" value="WzxE"/>
</dbReference>
<dbReference type="InterPro" id="IPR050833">
    <property type="entry name" value="Poly_Biosynth_Transport"/>
</dbReference>
<organism evidence="7 8">
    <name type="scientific">Pelotomaculum schinkii</name>
    <dbReference type="NCBI Taxonomy" id="78350"/>
    <lineage>
        <taxon>Bacteria</taxon>
        <taxon>Bacillati</taxon>
        <taxon>Bacillota</taxon>
        <taxon>Clostridia</taxon>
        <taxon>Eubacteriales</taxon>
        <taxon>Desulfotomaculaceae</taxon>
        <taxon>Pelotomaculum</taxon>
    </lineage>
</organism>
<reference evidence="7 8" key="1">
    <citation type="journal article" date="2018" name="Environ. Microbiol.">
        <title>Novel energy conservation strategies and behaviour of Pelotomaculum schinkii driving syntrophic propionate catabolism.</title>
        <authorList>
            <person name="Hidalgo-Ahumada C.A.P."/>
            <person name="Nobu M.K."/>
            <person name="Narihiro T."/>
            <person name="Tamaki H."/>
            <person name="Liu W.T."/>
            <person name="Kamagata Y."/>
            <person name="Stams A.J.M."/>
            <person name="Imachi H."/>
            <person name="Sousa D.Z."/>
        </authorList>
    </citation>
    <scope>NUCLEOTIDE SEQUENCE [LARGE SCALE GENOMIC DNA]</scope>
    <source>
        <strain evidence="7 8">HH</strain>
    </source>
</reference>
<dbReference type="GO" id="GO:0009246">
    <property type="term" value="P:enterobacterial common antigen biosynthetic process"/>
    <property type="evidence" value="ECO:0007669"/>
    <property type="project" value="InterPro"/>
</dbReference>
<dbReference type="PANTHER" id="PTHR30250">
    <property type="entry name" value="PST FAMILY PREDICTED COLANIC ACID TRANSPORTER"/>
    <property type="match status" value="1"/>
</dbReference>
<keyword evidence="2" id="KW-1003">Cell membrane</keyword>
<feature type="transmembrane region" description="Helical" evidence="6">
    <location>
        <begin position="457"/>
        <end position="476"/>
    </location>
</feature>
<proteinExistence type="predicted"/>
<keyword evidence="4 6" id="KW-1133">Transmembrane helix</keyword>
<dbReference type="Proteomes" id="UP000298324">
    <property type="component" value="Unassembled WGS sequence"/>
</dbReference>
<name>A0A4Y7RCW9_9FIRM</name>
<accession>A0A4Y7RCW9</accession>
<comment type="caution">
    <text evidence="7">The sequence shown here is derived from an EMBL/GenBank/DDBJ whole genome shotgun (WGS) entry which is preliminary data.</text>
</comment>
<dbReference type="PANTHER" id="PTHR30250:SF11">
    <property type="entry name" value="O-ANTIGEN TRANSPORTER-RELATED"/>
    <property type="match status" value="1"/>
</dbReference>
<feature type="transmembrane region" description="Helical" evidence="6">
    <location>
        <begin position="164"/>
        <end position="181"/>
    </location>
</feature>
<dbReference type="CDD" id="cd13125">
    <property type="entry name" value="MATE_like_10"/>
    <property type="match status" value="1"/>
</dbReference>
<evidence type="ECO:0000256" key="3">
    <source>
        <dbReference type="ARBA" id="ARBA00022692"/>
    </source>
</evidence>
<feature type="transmembrane region" description="Helical" evidence="6">
    <location>
        <begin position="187"/>
        <end position="207"/>
    </location>
</feature>
<keyword evidence="8" id="KW-1185">Reference proteome</keyword>
<comment type="subcellular location">
    <subcellularLocation>
        <location evidence="1">Cell membrane</location>
        <topology evidence="1">Multi-pass membrane protein</topology>
    </subcellularLocation>
</comment>
<dbReference type="AlphaFoldDB" id="A0A4Y7RCW9"/>
<feature type="transmembrane region" description="Helical" evidence="6">
    <location>
        <begin position="95"/>
        <end position="114"/>
    </location>
</feature>
<feature type="transmembrane region" description="Helical" evidence="6">
    <location>
        <begin position="381"/>
        <end position="398"/>
    </location>
</feature>
<sequence length="494" mass="53855">MQPISDRKSSTAQILKASAIIGGSSTFTIVSGIVKSKVMAVLLGPEGIGLLGLLQSVLNTAGTVSGMGLAASGVRQIAEAKASGDTDYLAHTHIALWWSAVITGLLGALLLIILRQPVTRLVIGADGYAGAITWLAAGVWATTVSGAQTAILNGLRYLGDLARVYILSALGGMLIAVLAVWQWREAGIAVAVVSTPLVLLVVSWHYTRRIVKIRIHATWQAVSKPLRGLFSLGFTFMITNLIRTASQFAVRVLITGTLGVTATGHFQAAWSISALYLGFILESMGKDFYPRLTAVADDRKTANTLVNDQAELALLLGAPVILGMLTLTSQVVSILYSGVFGETVGILRWQFLGDLFKVASWTMGFLLLAQGRSRLFFTTELSWNLMYLGLVWGGLPIWNLKATGIAYFLTHTFYFFLLWIIIFRVNRFYWRKTNLILLIVLMSCAAIISWARLFPGIVPLVLGLTLTLAMGSYSCLRIYRLLGGWPWIYFKKRS</sequence>
<feature type="transmembrane region" description="Helical" evidence="6">
    <location>
        <begin position="12"/>
        <end position="33"/>
    </location>
</feature>
<feature type="transmembrane region" description="Helical" evidence="6">
    <location>
        <begin position="262"/>
        <end position="281"/>
    </location>
</feature>
<feature type="transmembrane region" description="Helical" evidence="6">
    <location>
        <begin position="312"/>
        <end position="337"/>
    </location>
</feature>
<feature type="transmembrane region" description="Helical" evidence="6">
    <location>
        <begin position="134"/>
        <end position="152"/>
    </location>
</feature>